<gene>
    <name evidence="4" type="ORF">MR241_07455</name>
</gene>
<name>A0AAE3FJN7_9BACT</name>
<evidence type="ECO:0000256" key="2">
    <source>
        <dbReference type="SAM" id="SignalP"/>
    </source>
</evidence>
<dbReference type="PANTHER" id="PTHR21666:SF289">
    <property type="entry name" value="L-ALA--D-GLU ENDOPEPTIDASE"/>
    <property type="match status" value="1"/>
</dbReference>
<feature type="chain" id="PRO_5042263174" evidence="2">
    <location>
        <begin position="25"/>
        <end position="329"/>
    </location>
</feature>
<organism evidence="4 5">
    <name type="scientific">Candidatus Colimorpha enterica</name>
    <dbReference type="NCBI Taxonomy" id="3083063"/>
    <lineage>
        <taxon>Bacteria</taxon>
        <taxon>Pseudomonadati</taxon>
        <taxon>Bacteroidota</taxon>
        <taxon>Bacteroidia</taxon>
        <taxon>Bacteroidales</taxon>
        <taxon>Candidatus Colimorpha</taxon>
    </lineage>
</organism>
<feature type="domain" description="M23ase beta-sheet core" evidence="3">
    <location>
        <begin position="177"/>
        <end position="276"/>
    </location>
</feature>
<feature type="signal peptide" evidence="2">
    <location>
        <begin position="1"/>
        <end position="24"/>
    </location>
</feature>
<evidence type="ECO:0000259" key="3">
    <source>
        <dbReference type="Pfam" id="PF01551"/>
    </source>
</evidence>
<dbReference type="InterPro" id="IPR011055">
    <property type="entry name" value="Dup_hybrid_motif"/>
</dbReference>
<dbReference type="EMBL" id="JALEMU010000122">
    <property type="protein sequence ID" value="MCI5756112.1"/>
    <property type="molecule type" value="Genomic_DNA"/>
</dbReference>
<evidence type="ECO:0000313" key="5">
    <source>
        <dbReference type="Proteomes" id="UP001139365"/>
    </source>
</evidence>
<dbReference type="PANTHER" id="PTHR21666">
    <property type="entry name" value="PEPTIDASE-RELATED"/>
    <property type="match status" value="1"/>
</dbReference>
<accession>A0AAE3FJN7</accession>
<protein>
    <submittedName>
        <fullName evidence="4">M23 family metallopeptidase</fullName>
    </submittedName>
</protein>
<dbReference type="InterPro" id="IPR016047">
    <property type="entry name" value="M23ase_b-sheet_dom"/>
</dbReference>
<dbReference type="InterPro" id="IPR050570">
    <property type="entry name" value="Cell_wall_metabolism_enzyme"/>
</dbReference>
<dbReference type="GO" id="GO:0004222">
    <property type="term" value="F:metalloendopeptidase activity"/>
    <property type="evidence" value="ECO:0007669"/>
    <property type="project" value="TreeGrafter"/>
</dbReference>
<dbReference type="CDD" id="cd12797">
    <property type="entry name" value="M23_peptidase"/>
    <property type="match status" value="1"/>
</dbReference>
<keyword evidence="1 2" id="KW-0732">Signal</keyword>
<dbReference type="AlphaFoldDB" id="A0AAE3FJN7"/>
<sequence>MNGKIRRKIVSGVITAALTLTAIAAASLVKTAELDSLRTGGYIKWVDFGVTAAAMSDALAVDISTYGTENHISWLDILAYLGAKYGGNFSHYRKSDTDKFVKLLGSGESTDSLSVKMKYFSYYREAYGAALCGFVGDFYRDGEKLYGLRAFSPIADGYYYQHYDDFGAARSFGYRREHLGHDMMGQIGTPIIAVESGYVEAIGWNRYGGWRIGIRSFDNKRYYYYAHLRKDHPYADLSEGDIVTAGDVIGYLGMTGYSDKENVNNINIPHLHFGLQLIFDASQKDGNGEIWIDVYELTKFLYRNRMAVTKCDNGEYRPKSQIVIYDMPD</sequence>
<reference evidence="4 5" key="1">
    <citation type="submission" date="2022-03" db="EMBL/GenBank/DDBJ databases">
        <title>Metagenome-assembled genomes from swine fecal metagenomes.</title>
        <authorList>
            <person name="Holman D.B."/>
            <person name="Kommadath A."/>
        </authorList>
    </citation>
    <scope>NUCLEOTIDE SEQUENCE [LARGE SCALE GENOMIC DNA]</scope>
    <source>
        <strain evidence="4">SUG147</strain>
    </source>
</reference>
<dbReference type="Gene3D" id="2.70.70.10">
    <property type="entry name" value="Glucose Permease (Domain IIA)"/>
    <property type="match status" value="1"/>
</dbReference>
<evidence type="ECO:0000313" key="4">
    <source>
        <dbReference type="EMBL" id="MCI5756112.1"/>
    </source>
</evidence>
<dbReference type="Pfam" id="PF01551">
    <property type="entry name" value="Peptidase_M23"/>
    <property type="match status" value="1"/>
</dbReference>
<proteinExistence type="predicted"/>
<dbReference type="SUPFAM" id="SSF51261">
    <property type="entry name" value="Duplicated hybrid motif"/>
    <property type="match status" value="1"/>
</dbReference>
<dbReference type="Proteomes" id="UP001139365">
    <property type="component" value="Unassembled WGS sequence"/>
</dbReference>
<evidence type="ECO:0000256" key="1">
    <source>
        <dbReference type="ARBA" id="ARBA00022729"/>
    </source>
</evidence>
<comment type="caution">
    <text evidence="4">The sequence shown here is derived from an EMBL/GenBank/DDBJ whole genome shotgun (WGS) entry which is preliminary data.</text>
</comment>